<feature type="compositionally biased region" description="Basic and acidic residues" evidence="2">
    <location>
        <begin position="303"/>
        <end position="316"/>
    </location>
</feature>
<evidence type="ECO:0000313" key="5">
    <source>
        <dbReference type="EMBL" id="MBB5723219.1"/>
    </source>
</evidence>
<proteinExistence type="predicted"/>
<keyword evidence="3" id="KW-0732">Signal</keyword>
<dbReference type="InterPro" id="IPR050330">
    <property type="entry name" value="Bact_OuterMem_StrucFunc"/>
</dbReference>
<organism evidence="5 6">
    <name type="scientific">Yoonia ponticola</name>
    <dbReference type="NCBI Taxonomy" id="1524255"/>
    <lineage>
        <taxon>Bacteria</taxon>
        <taxon>Pseudomonadati</taxon>
        <taxon>Pseudomonadota</taxon>
        <taxon>Alphaproteobacteria</taxon>
        <taxon>Rhodobacterales</taxon>
        <taxon>Paracoccaceae</taxon>
        <taxon>Yoonia</taxon>
    </lineage>
</organism>
<dbReference type="RefSeq" id="WP_281378335.1">
    <property type="nucleotide sequence ID" value="NZ_JACIJM010000009.1"/>
</dbReference>
<keyword evidence="1" id="KW-0472">Membrane</keyword>
<feature type="compositionally biased region" description="Acidic residues" evidence="2">
    <location>
        <begin position="249"/>
        <end position="274"/>
    </location>
</feature>
<feature type="region of interest" description="Disordered" evidence="2">
    <location>
        <begin position="207"/>
        <end position="378"/>
    </location>
</feature>
<dbReference type="InterPro" id="IPR006665">
    <property type="entry name" value="OmpA-like"/>
</dbReference>
<keyword evidence="6" id="KW-1185">Reference proteome</keyword>
<dbReference type="SUPFAM" id="SSF103088">
    <property type="entry name" value="OmpA-like"/>
    <property type="match status" value="1"/>
</dbReference>
<feature type="compositionally biased region" description="Acidic residues" evidence="2">
    <location>
        <begin position="128"/>
        <end position="148"/>
    </location>
</feature>
<feature type="chain" id="PRO_5030590850" evidence="3">
    <location>
        <begin position="27"/>
        <end position="671"/>
    </location>
</feature>
<dbReference type="EMBL" id="JACIJM010000009">
    <property type="protein sequence ID" value="MBB5723219.1"/>
    <property type="molecule type" value="Genomic_DNA"/>
</dbReference>
<feature type="signal peptide" evidence="3">
    <location>
        <begin position="1"/>
        <end position="26"/>
    </location>
</feature>
<dbReference type="Pfam" id="PF00691">
    <property type="entry name" value="OmpA"/>
    <property type="match status" value="1"/>
</dbReference>
<name>A0A7W9EYZ8_9RHOB</name>
<feature type="compositionally biased region" description="Acidic residues" evidence="2">
    <location>
        <begin position="328"/>
        <end position="346"/>
    </location>
</feature>
<accession>A0A7W9EYZ8</accession>
<gene>
    <name evidence="5" type="ORF">FHS72_002859</name>
</gene>
<dbReference type="CDD" id="cd07185">
    <property type="entry name" value="OmpA_C-like"/>
    <property type="match status" value="1"/>
</dbReference>
<protein>
    <submittedName>
        <fullName evidence="5">Outer membrane protein OmpA-like peptidoglycan-associated protein</fullName>
    </submittedName>
</protein>
<dbReference type="PANTHER" id="PTHR30329:SF21">
    <property type="entry name" value="LIPOPROTEIN YIAD-RELATED"/>
    <property type="match status" value="1"/>
</dbReference>
<dbReference type="GO" id="GO:0016020">
    <property type="term" value="C:membrane"/>
    <property type="evidence" value="ECO:0007669"/>
    <property type="project" value="UniProtKB-UniRule"/>
</dbReference>
<comment type="caution">
    <text evidence="5">The sequence shown here is derived from an EMBL/GenBank/DDBJ whole genome shotgun (WGS) entry which is preliminary data.</text>
</comment>
<evidence type="ECO:0000313" key="6">
    <source>
        <dbReference type="Proteomes" id="UP000535415"/>
    </source>
</evidence>
<evidence type="ECO:0000256" key="2">
    <source>
        <dbReference type="SAM" id="MobiDB-lite"/>
    </source>
</evidence>
<evidence type="ECO:0000256" key="1">
    <source>
        <dbReference type="PROSITE-ProRule" id="PRU00473"/>
    </source>
</evidence>
<dbReference type="Proteomes" id="UP000535415">
    <property type="component" value="Unassembled WGS sequence"/>
</dbReference>
<sequence>MSHKSFKMTTAIAACLSITAPAPIWAQEAGDSFPCVAPDGAEVTDPTMLSEALMTYLVVGTRSDDFGSCDAVAVQSALEVGGEDLGAALANAPGELQAQLPDADGIVAVGEAEAVADAVPMTEVEADIEAETESATDVEAEAETEVTPEVEAASDAQTTPEAAPESEPGVASTAEAEVEAEADVAPELETEAEADAEVETDKLADALAEEAEPVEGTSEAAPQADQDAGADDVGADEPSATDAAPVEDTASDESVDAIEDTSAEIPDEIDDTAETGDTNEVNDAEIADVADGAGEAGSEQLTDEERQTLNQERESEAVIASPSAAAGDDGENAEEAEAEVETEVVAENDVRRSDEDFATAAVGDAQVTEDDKDDGGPSNFEKALLLGLGAAVVGSVLNNGDQVVSNSGDRVIIERDGELRVLKNDDVLLRRPGAQVQTQTFNDGSTRSVLAYEDGSQIITVRANDGTVLRRTLIRAQDGTEVVLFDDTQVAEPIEFSELPAVEARKDVQSIDTSNQAALRDALQAALLADVNRQFSLQQIRDFKRVRNLAPEVELDQITFATGSAAIQPAQAEELRALGLSMVNIIETNPQAVFLVEGHTDAVGSASYNLSLSDRRAETVALALTEYFGVPPQNLITQGYGETDLKIEVLTDERANRRASVRNITRLLNRS</sequence>
<evidence type="ECO:0000259" key="4">
    <source>
        <dbReference type="PROSITE" id="PS51123"/>
    </source>
</evidence>
<reference evidence="5 6" key="1">
    <citation type="submission" date="2020-08" db="EMBL/GenBank/DDBJ databases">
        <title>Genomic Encyclopedia of Type Strains, Phase IV (KMG-IV): sequencing the most valuable type-strain genomes for metagenomic binning, comparative biology and taxonomic classification.</title>
        <authorList>
            <person name="Goeker M."/>
        </authorList>
    </citation>
    <scope>NUCLEOTIDE SEQUENCE [LARGE SCALE GENOMIC DNA]</scope>
    <source>
        <strain evidence="5 6">DSM 101064</strain>
    </source>
</reference>
<dbReference type="InterPro" id="IPR036737">
    <property type="entry name" value="OmpA-like_sf"/>
</dbReference>
<feature type="region of interest" description="Disordered" evidence="2">
    <location>
        <begin position="128"/>
        <end position="182"/>
    </location>
</feature>
<feature type="domain" description="OmpA-like" evidence="4">
    <location>
        <begin position="547"/>
        <end position="671"/>
    </location>
</feature>
<dbReference type="PANTHER" id="PTHR30329">
    <property type="entry name" value="STATOR ELEMENT OF FLAGELLAR MOTOR COMPLEX"/>
    <property type="match status" value="1"/>
</dbReference>
<dbReference type="AlphaFoldDB" id="A0A7W9EYZ8"/>
<dbReference type="PROSITE" id="PS51123">
    <property type="entry name" value="OMPA_2"/>
    <property type="match status" value="1"/>
</dbReference>
<evidence type="ECO:0000256" key="3">
    <source>
        <dbReference type="SAM" id="SignalP"/>
    </source>
</evidence>
<dbReference type="Gene3D" id="3.30.1330.60">
    <property type="entry name" value="OmpA-like domain"/>
    <property type="match status" value="1"/>
</dbReference>